<keyword evidence="2" id="KW-1003">Cell membrane</keyword>
<dbReference type="Ensembl" id="ENSACUT00000011286.1">
    <property type="protein sequence ID" value="ENSACUP00000010584.1"/>
    <property type="gene ID" value="ENSACUG00000007154.1"/>
</dbReference>
<dbReference type="GO" id="GO:0007189">
    <property type="term" value="P:adenylate cyclase-activating G protein-coupled receptor signaling pathway"/>
    <property type="evidence" value="ECO:0007669"/>
    <property type="project" value="TreeGrafter"/>
</dbReference>
<accession>A0A663MFE4</accession>
<name>A0A663MFE4_ATHCN</name>
<dbReference type="GO" id="GO:0004930">
    <property type="term" value="F:G protein-coupled receptor activity"/>
    <property type="evidence" value="ECO:0007669"/>
    <property type="project" value="UniProtKB-KW"/>
</dbReference>
<feature type="transmembrane region" description="Helical" evidence="11">
    <location>
        <begin position="284"/>
        <end position="303"/>
    </location>
</feature>
<feature type="transmembrane region" description="Helical" evidence="11">
    <location>
        <begin position="323"/>
        <end position="345"/>
    </location>
</feature>
<keyword evidence="7 10" id="KW-0675">Receptor</keyword>
<reference evidence="13" key="2">
    <citation type="submission" date="2025-09" db="UniProtKB">
        <authorList>
            <consortium name="Ensembl"/>
        </authorList>
    </citation>
    <scope>IDENTIFICATION</scope>
</reference>
<keyword evidence="3 10" id="KW-0812">Transmembrane</keyword>
<organism evidence="13 14">
    <name type="scientific">Athene cunicularia</name>
    <name type="common">Burrowing owl</name>
    <name type="synonym">Speotyto cunicularia</name>
    <dbReference type="NCBI Taxonomy" id="194338"/>
    <lineage>
        <taxon>Eukaryota</taxon>
        <taxon>Metazoa</taxon>
        <taxon>Chordata</taxon>
        <taxon>Craniata</taxon>
        <taxon>Vertebrata</taxon>
        <taxon>Euteleostomi</taxon>
        <taxon>Archelosauria</taxon>
        <taxon>Archosauria</taxon>
        <taxon>Dinosauria</taxon>
        <taxon>Saurischia</taxon>
        <taxon>Theropoda</taxon>
        <taxon>Coelurosauria</taxon>
        <taxon>Aves</taxon>
        <taxon>Neognathae</taxon>
        <taxon>Neoaves</taxon>
        <taxon>Telluraves</taxon>
        <taxon>Strigiformes</taxon>
        <taxon>Strigidae</taxon>
        <taxon>Athene</taxon>
    </lineage>
</organism>
<proteinExistence type="inferred from homology"/>
<dbReference type="RefSeq" id="XP_026717325.1">
    <property type="nucleotide sequence ID" value="XM_026861524.1"/>
</dbReference>
<reference evidence="13" key="1">
    <citation type="submission" date="2025-08" db="UniProtKB">
        <authorList>
            <consortium name="Ensembl"/>
        </authorList>
    </citation>
    <scope>IDENTIFICATION</scope>
</reference>
<feature type="transmembrane region" description="Helical" evidence="11">
    <location>
        <begin position="236"/>
        <end position="263"/>
    </location>
</feature>
<dbReference type="Proteomes" id="UP000472269">
    <property type="component" value="Unplaced"/>
</dbReference>
<evidence type="ECO:0000256" key="1">
    <source>
        <dbReference type="ARBA" id="ARBA00004651"/>
    </source>
</evidence>
<dbReference type="SUPFAM" id="SSF81321">
    <property type="entry name" value="Family A G protein-coupled receptor-like"/>
    <property type="match status" value="2"/>
</dbReference>
<comment type="subcellular location">
    <subcellularLocation>
        <location evidence="1">Cell membrane</location>
        <topology evidence="1">Multi-pass membrane protein</topology>
    </subcellularLocation>
</comment>
<dbReference type="OrthoDB" id="9445642at2759"/>
<keyword evidence="5 10" id="KW-0297">G-protein coupled receptor</keyword>
<dbReference type="SMART" id="SM01381">
    <property type="entry name" value="7TM_GPCR_Srsx"/>
    <property type="match status" value="1"/>
</dbReference>
<sequence>MDTMKTTYIVLELIIAVLSIAGNVLVCWAVAINSTLKNATNYFLVSLAVADVAVGLLAIPFAITISIGFQVDFHSCLFFACFVLVLTQSSIFSLLAVAIDRYLAIKIPLSQHQKRLEEVIKLHWQNSAALEFSNQGLVRAVSSASLLPRSSEEGGTCPATRSRYNSLVTGKRARGLIAVLWLLSFGIGLTPLMGWNKAMSGCPNATNETGADTGTEHHGCFISCLFENVVTMSYMVYFNFFGCVLLPLVIMLGIYIKIFMVACKQLHQIELMGNSRTTLQKEVHAAKSLAIIVGLFAFCWLPLHILNCITHFHEEFSKSKPEWVMYMAIILSHANSVINPIIYAYRIRDFRYTFRKIISKILCKRDDFRKCTTDNNQHLTVTNMNSPVASVTI</sequence>
<keyword evidence="8" id="KW-0325">Glycoprotein</keyword>
<evidence type="ECO:0000256" key="7">
    <source>
        <dbReference type="ARBA" id="ARBA00023170"/>
    </source>
</evidence>
<dbReference type="Pfam" id="PF00001">
    <property type="entry name" value="7tm_1"/>
    <property type="match status" value="2"/>
</dbReference>
<evidence type="ECO:0000256" key="6">
    <source>
        <dbReference type="ARBA" id="ARBA00023136"/>
    </source>
</evidence>
<evidence type="ECO:0000256" key="11">
    <source>
        <dbReference type="SAM" id="Phobius"/>
    </source>
</evidence>
<keyword evidence="6 11" id="KW-0472">Membrane</keyword>
<dbReference type="InterPro" id="IPR000276">
    <property type="entry name" value="GPCR_Rhodpsn"/>
</dbReference>
<evidence type="ECO:0000256" key="5">
    <source>
        <dbReference type="ARBA" id="ARBA00023040"/>
    </source>
</evidence>
<gene>
    <name evidence="13" type="primary">ADORA2B</name>
</gene>
<dbReference type="PROSITE" id="PS50262">
    <property type="entry name" value="G_PROTEIN_RECEP_F1_2"/>
    <property type="match status" value="1"/>
</dbReference>
<keyword evidence="9 10" id="KW-0807">Transducer</keyword>
<feature type="transmembrane region" description="Helical" evidence="11">
    <location>
        <begin position="77"/>
        <end position="99"/>
    </location>
</feature>
<dbReference type="CTD" id="136"/>
<feature type="domain" description="G-protein coupled receptors family 1 profile" evidence="12">
    <location>
        <begin position="22"/>
        <end position="343"/>
    </location>
</feature>
<dbReference type="Gene3D" id="1.20.1070.10">
    <property type="entry name" value="Rhodopsin 7-helix transmembrane proteins"/>
    <property type="match status" value="1"/>
</dbReference>
<keyword evidence="14" id="KW-1185">Reference proteome</keyword>
<dbReference type="PANTHER" id="PTHR24246">
    <property type="entry name" value="OLFACTORY RECEPTOR AND ADENOSINE RECEPTOR"/>
    <property type="match status" value="1"/>
</dbReference>
<protein>
    <submittedName>
        <fullName evidence="13">Adenosine A2b receptor</fullName>
    </submittedName>
</protein>
<dbReference type="GO" id="GO:0042311">
    <property type="term" value="P:vasodilation"/>
    <property type="evidence" value="ECO:0007669"/>
    <property type="project" value="TreeGrafter"/>
</dbReference>
<dbReference type="PRINTS" id="PR00237">
    <property type="entry name" value="GPCRRHODOPSN"/>
</dbReference>
<comment type="similarity">
    <text evidence="10">Belongs to the G-protein coupled receptor 1 family.</text>
</comment>
<dbReference type="KEGG" id="acun:113487115"/>
<feature type="transmembrane region" description="Helical" evidence="11">
    <location>
        <begin position="175"/>
        <end position="195"/>
    </location>
</feature>
<dbReference type="GO" id="GO:0005886">
    <property type="term" value="C:plasma membrane"/>
    <property type="evidence" value="ECO:0007669"/>
    <property type="project" value="UniProtKB-SubCell"/>
</dbReference>
<evidence type="ECO:0000256" key="3">
    <source>
        <dbReference type="ARBA" id="ARBA00022692"/>
    </source>
</evidence>
<evidence type="ECO:0000313" key="13">
    <source>
        <dbReference type="Ensembl" id="ENSACUP00000010584.1"/>
    </source>
</evidence>
<evidence type="ECO:0000313" key="14">
    <source>
        <dbReference type="Proteomes" id="UP000472269"/>
    </source>
</evidence>
<dbReference type="PROSITE" id="PS00237">
    <property type="entry name" value="G_PROTEIN_RECEP_F1_1"/>
    <property type="match status" value="1"/>
</dbReference>
<feature type="transmembrane region" description="Helical" evidence="11">
    <location>
        <begin position="6"/>
        <end position="31"/>
    </location>
</feature>
<evidence type="ECO:0000256" key="9">
    <source>
        <dbReference type="ARBA" id="ARBA00023224"/>
    </source>
</evidence>
<evidence type="ECO:0000256" key="10">
    <source>
        <dbReference type="RuleBase" id="RU000688"/>
    </source>
</evidence>
<dbReference type="PANTHER" id="PTHR24246:SF18">
    <property type="entry name" value="ADENOSINE RECEPTOR A2B"/>
    <property type="match status" value="1"/>
</dbReference>
<evidence type="ECO:0000256" key="8">
    <source>
        <dbReference type="ARBA" id="ARBA00023180"/>
    </source>
</evidence>
<dbReference type="GeneID" id="113487115"/>
<evidence type="ECO:0000256" key="2">
    <source>
        <dbReference type="ARBA" id="ARBA00022475"/>
    </source>
</evidence>
<feature type="transmembrane region" description="Helical" evidence="11">
    <location>
        <begin position="43"/>
        <end position="71"/>
    </location>
</feature>
<evidence type="ECO:0000256" key="4">
    <source>
        <dbReference type="ARBA" id="ARBA00022989"/>
    </source>
</evidence>
<dbReference type="AlphaFoldDB" id="A0A663MFE4"/>
<dbReference type="InterPro" id="IPR017452">
    <property type="entry name" value="GPCR_Rhodpsn_7TM"/>
</dbReference>
<evidence type="ECO:0000259" key="12">
    <source>
        <dbReference type="PROSITE" id="PS50262"/>
    </source>
</evidence>
<dbReference type="OMA" id="PVKCLFE"/>
<keyword evidence="4 11" id="KW-1133">Transmembrane helix</keyword>